<dbReference type="Gene3D" id="2.30.320.10">
    <property type="entry name" value="YwqG-like"/>
    <property type="match status" value="1"/>
</dbReference>
<comment type="caution">
    <text evidence="1">The sequence shown here is derived from an EMBL/GenBank/DDBJ whole genome shotgun (WGS) entry which is preliminary data.</text>
</comment>
<dbReference type="EMBL" id="JAGKQQ010000001">
    <property type="protein sequence ID" value="MBP3955648.1"/>
    <property type="molecule type" value="Genomic_DNA"/>
</dbReference>
<dbReference type="RefSeq" id="WP_210653718.1">
    <property type="nucleotide sequence ID" value="NZ_JAGKQQ010000001.1"/>
</dbReference>
<reference evidence="1 2" key="1">
    <citation type="submission" date="2021-04" db="EMBL/GenBank/DDBJ databases">
        <authorList>
            <person name="Ivanova A."/>
        </authorList>
    </citation>
    <scope>NUCLEOTIDE SEQUENCE [LARGE SCALE GENOMIC DNA]</scope>
    <source>
        <strain evidence="1 2">G18</strain>
    </source>
</reference>
<name>A0ABS5BS10_9BACT</name>
<gene>
    <name evidence="1" type="ORF">J8F10_10185</name>
</gene>
<evidence type="ECO:0000313" key="1">
    <source>
        <dbReference type="EMBL" id="MBP3955648.1"/>
    </source>
</evidence>
<dbReference type="Proteomes" id="UP000676565">
    <property type="component" value="Unassembled WGS sequence"/>
</dbReference>
<dbReference type="SUPFAM" id="SSF103032">
    <property type="entry name" value="Hypothetical protein YwqG"/>
    <property type="match status" value="1"/>
</dbReference>
<accession>A0ABS5BS10</accession>
<dbReference type="InterPro" id="IPR035948">
    <property type="entry name" value="YwqG-like_sf"/>
</dbReference>
<protein>
    <submittedName>
        <fullName evidence="1">Uncharacterized protein</fullName>
    </submittedName>
</protein>
<sequence length="175" mass="20461">MARLPRAGLLSFFYHDDRGPLGKGSRVFFFPPKRLHRAHVVVDPRYGVDFHDRHLYPRLLTLSQGYRVPDRIQRYGLTRRERDVWKDRKDARGATVIGGERDEFGYFHEMFHNRFSPATHRLFGLPSYEAKYPVPRGHLLLASFGSMADRINFYVPKSSVEELEFGKVKVAYECT</sequence>
<keyword evidence="2" id="KW-1185">Reference proteome</keyword>
<evidence type="ECO:0000313" key="2">
    <source>
        <dbReference type="Proteomes" id="UP000676565"/>
    </source>
</evidence>
<proteinExistence type="predicted"/>
<organism evidence="1 2">
    <name type="scientific">Gemmata palustris</name>
    <dbReference type="NCBI Taxonomy" id="2822762"/>
    <lineage>
        <taxon>Bacteria</taxon>
        <taxon>Pseudomonadati</taxon>
        <taxon>Planctomycetota</taxon>
        <taxon>Planctomycetia</taxon>
        <taxon>Gemmatales</taxon>
        <taxon>Gemmataceae</taxon>
        <taxon>Gemmata</taxon>
    </lineage>
</organism>